<evidence type="ECO:0000256" key="12">
    <source>
        <dbReference type="RuleBase" id="RU003832"/>
    </source>
</evidence>
<keyword evidence="7" id="KW-0735">Signal-anchor</keyword>
<keyword evidence="9 12" id="KW-0333">Golgi apparatus</keyword>
<dbReference type="EMBL" id="VSWD01000004">
    <property type="protein sequence ID" value="KAK3105037.1"/>
    <property type="molecule type" value="Genomic_DNA"/>
</dbReference>
<evidence type="ECO:0000256" key="10">
    <source>
        <dbReference type="ARBA" id="ARBA00023136"/>
    </source>
</evidence>
<protein>
    <recommendedName>
        <fullName evidence="12">Fucosyltransferase</fullName>
        <ecNumber evidence="12">2.4.1.-</ecNumber>
    </recommendedName>
</protein>
<evidence type="ECO:0000256" key="5">
    <source>
        <dbReference type="ARBA" id="ARBA00022679"/>
    </source>
</evidence>
<evidence type="ECO:0000313" key="15">
    <source>
        <dbReference type="EMBL" id="KAK3105037.1"/>
    </source>
</evidence>
<keyword evidence="4 12" id="KW-0328">Glycosyltransferase</keyword>
<feature type="transmembrane region" description="Helical" evidence="12">
    <location>
        <begin position="7"/>
        <end position="26"/>
    </location>
</feature>
<organism evidence="15 16">
    <name type="scientific">Pinctada imbricata</name>
    <name type="common">Atlantic pearl-oyster</name>
    <name type="synonym">Pinctada martensii</name>
    <dbReference type="NCBI Taxonomy" id="66713"/>
    <lineage>
        <taxon>Eukaryota</taxon>
        <taxon>Metazoa</taxon>
        <taxon>Spiralia</taxon>
        <taxon>Lophotrochozoa</taxon>
        <taxon>Mollusca</taxon>
        <taxon>Bivalvia</taxon>
        <taxon>Autobranchia</taxon>
        <taxon>Pteriomorphia</taxon>
        <taxon>Pterioida</taxon>
        <taxon>Pterioidea</taxon>
        <taxon>Pteriidae</taxon>
        <taxon>Pinctada</taxon>
    </lineage>
</organism>
<evidence type="ECO:0000256" key="7">
    <source>
        <dbReference type="ARBA" id="ARBA00022968"/>
    </source>
</evidence>
<keyword evidence="10 12" id="KW-0472">Membrane</keyword>
<dbReference type="FunFam" id="3.40.50.11660:FF:000004">
    <property type="entry name" value="Glycoprotein 3-alpha-L-fucosyltransferase A"/>
    <property type="match status" value="1"/>
</dbReference>
<evidence type="ECO:0000256" key="3">
    <source>
        <dbReference type="ARBA" id="ARBA00008919"/>
    </source>
</evidence>
<dbReference type="Gene3D" id="3.40.50.11660">
    <property type="entry name" value="Glycosyl transferase family 10, C-terminal domain"/>
    <property type="match status" value="1"/>
</dbReference>
<comment type="caution">
    <text evidence="15">The sequence shown here is derived from an EMBL/GenBank/DDBJ whole genome shotgun (WGS) entry which is preliminary data.</text>
</comment>
<keyword evidence="8 12" id="KW-1133">Transmembrane helix</keyword>
<keyword evidence="16" id="KW-1185">Reference proteome</keyword>
<dbReference type="GO" id="GO:0008417">
    <property type="term" value="F:fucosyltransferase activity"/>
    <property type="evidence" value="ECO:0007669"/>
    <property type="project" value="InterPro"/>
</dbReference>
<evidence type="ECO:0000256" key="6">
    <source>
        <dbReference type="ARBA" id="ARBA00022692"/>
    </source>
</evidence>
<keyword evidence="11" id="KW-0325">Glycoprotein</keyword>
<evidence type="ECO:0000313" key="16">
    <source>
        <dbReference type="Proteomes" id="UP001186944"/>
    </source>
</evidence>
<dbReference type="GO" id="GO:0000139">
    <property type="term" value="C:Golgi membrane"/>
    <property type="evidence" value="ECO:0007669"/>
    <property type="project" value="UniProtKB-SubCell"/>
</dbReference>
<dbReference type="GO" id="GO:0032580">
    <property type="term" value="C:Golgi cisterna membrane"/>
    <property type="evidence" value="ECO:0007669"/>
    <property type="project" value="UniProtKB-SubCell"/>
</dbReference>
<dbReference type="Pfam" id="PF17039">
    <property type="entry name" value="Glyco_tran_10_N"/>
    <property type="match status" value="1"/>
</dbReference>
<name>A0AA89C1L6_PINIB</name>
<feature type="domain" description="Fucosyltransferase C-terminal" evidence="13">
    <location>
        <begin position="196"/>
        <end position="370"/>
    </location>
</feature>
<dbReference type="SUPFAM" id="SSF53756">
    <property type="entry name" value="UDP-Glycosyltransferase/glycogen phosphorylase"/>
    <property type="match status" value="1"/>
</dbReference>
<dbReference type="AlphaFoldDB" id="A0AA89C1L6"/>
<evidence type="ECO:0000259" key="14">
    <source>
        <dbReference type="Pfam" id="PF17039"/>
    </source>
</evidence>
<evidence type="ECO:0000256" key="9">
    <source>
        <dbReference type="ARBA" id="ARBA00023034"/>
    </source>
</evidence>
<dbReference type="InterPro" id="IPR038577">
    <property type="entry name" value="GT10-like_C_sf"/>
</dbReference>
<dbReference type="InterPro" id="IPR031481">
    <property type="entry name" value="Glyco_tran_10_N"/>
</dbReference>
<comment type="similarity">
    <text evidence="3 12">Belongs to the glycosyltransferase 10 family.</text>
</comment>
<evidence type="ECO:0000256" key="1">
    <source>
        <dbReference type="ARBA" id="ARBA00004323"/>
    </source>
</evidence>
<dbReference type="InterPro" id="IPR001503">
    <property type="entry name" value="Glyco_trans_10"/>
</dbReference>
<gene>
    <name evidence="15" type="ORF">FSP39_015808</name>
</gene>
<keyword evidence="5 12" id="KW-0808">Transferase</keyword>
<dbReference type="PANTHER" id="PTHR48438">
    <property type="entry name" value="ALPHA-(1,3)-FUCOSYLTRANSFERASE C-RELATED"/>
    <property type="match status" value="1"/>
</dbReference>
<evidence type="ECO:0000256" key="8">
    <source>
        <dbReference type="ARBA" id="ARBA00022989"/>
    </source>
</evidence>
<sequence>MPSDFRIFVCAGILTVLTIYFTGYGMEAVKRAFTIQIIANPEIYSKNITRKDYSFWKHKHKNPDFHSQENLTTKLILLWSPVYRSAPDLTKYYTKDCPESNCKVTTDKNLFSTADAVLFEADSLGALPTKRSKLGQVWVLTDMESPAYRGRQLAKFNNAFNWTITYRRDSDIPFYYGYISKNANKRYNNESLNSIKSKMPRMLWMVSHCTTPSKREVYVKELQKYIGVDIIGRCGTNNCNREQNCQKNMLNRYKFYFGAENADCRDYITEKAYRTLMYPILPVLRGGYNDSVFLPPSSYLDAHKFSSAKDLANFMKALDGNGKSSGQYFMWKKDFISSDDPTKTESFCLMCKKLQNQNKFRRLYRNIDDWWSGSKNNSGNFCSNK</sequence>
<feature type="domain" description="Fucosyltransferase N-terminal" evidence="14">
    <location>
        <begin position="73"/>
        <end position="177"/>
    </location>
</feature>
<dbReference type="Proteomes" id="UP001186944">
    <property type="component" value="Unassembled WGS sequence"/>
</dbReference>
<accession>A0AA89C1L6</accession>
<evidence type="ECO:0000259" key="13">
    <source>
        <dbReference type="Pfam" id="PF00852"/>
    </source>
</evidence>
<comment type="pathway">
    <text evidence="2">Protein modification; protein glycosylation.</text>
</comment>
<evidence type="ECO:0000256" key="11">
    <source>
        <dbReference type="ARBA" id="ARBA00023180"/>
    </source>
</evidence>
<dbReference type="EC" id="2.4.1.-" evidence="12"/>
<dbReference type="InterPro" id="IPR055270">
    <property type="entry name" value="Glyco_tran_10_C"/>
</dbReference>
<comment type="subcellular location">
    <subcellularLocation>
        <location evidence="1">Golgi apparatus membrane</location>
        <topology evidence="1">Single-pass type II membrane protein</topology>
    </subcellularLocation>
    <subcellularLocation>
        <location evidence="12">Golgi apparatus</location>
        <location evidence="12">Golgi stack membrane</location>
        <topology evidence="12">Single-pass type II membrane protein</topology>
    </subcellularLocation>
</comment>
<evidence type="ECO:0000256" key="2">
    <source>
        <dbReference type="ARBA" id="ARBA00004922"/>
    </source>
</evidence>
<evidence type="ECO:0000256" key="4">
    <source>
        <dbReference type="ARBA" id="ARBA00022676"/>
    </source>
</evidence>
<dbReference type="Pfam" id="PF00852">
    <property type="entry name" value="Glyco_transf_10"/>
    <property type="match status" value="1"/>
</dbReference>
<reference evidence="15" key="1">
    <citation type="submission" date="2019-08" db="EMBL/GenBank/DDBJ databases">
        <title>The improved chromosome-level genome for the pearl oyster Pinctada fucata martensii using PacBio sequencing and Hi-C.</title>
        <authorList>
            <person name="Zheng Z."/>
        </authorList>
    </citation>
    <scope>NUCLEOTIDE SEQUENCE</scope>
    <source>
        <strain evidence="15">ZZ-2019</strain>
        <tissue evidence="15">Adductor muscle</tissue>
    </source>
</reference>
<dbReference type="PANTHER" id="PTHR48438:SF1">
    <property type="entry name" value="ALPHA-(1,3)-FUCOSYLTRANSFERASE C-RELATED"/>
    <property type="match status" value="1"/>
</dbReference>
<keyword evidence="6 12" id="KW-0812">Transmembrane</keyword>
<proteinExistence type="inferred from homology"/>